<name>A0ACC1LB96_9FUNG</name>
<organism evidence="1 2">
    <name type="scientific">Coemansia furcata</name>
    <dbReference type="NCBI Taxonomy" id="417177"/>
    <lineage>
        <taxon>Eukaryota</taxon>
        <taxon>Fungi</taxon>
        <taxon>Fungi incertae sedis</taxon>
        <taxon>Zoopagomycota</taxon>
        <taxon>Kickxellomycotina</taxon>
        <taxon>Kickxellomycetes</taxon>
        <taxon>Kickxellales</taxon>
        <taxon>Kickxellaceae</taxon>
        <taxon>Coemansia</taxon>
    </lineage>
</organism>
<accession>A0ACC1LB96</accession>
<gene>
    <name evidence="1" type="ORF">H4S07_004200</name>
</gene>
<evidence type="ECO:0000313" key="1">
    <source>
        <dbReference type="EMBL" id="KAJ2804577.1"/>
    </source>
</evidence>
<proteinExistence type="predicted"/>
<comment type="caution">
    <text evidence="1">The sequence shown here is derived from an EMBL/GenBank/DDBJ whole genome shotgun (WGS) entry which is preliminary data.</text>
</comment>
<dbReference type="EMBL" id="JANBUP010001617">
    <property type="protein sequence ID" value="KAJ2804577.1"/>
    <property type="molecule type" value="Genomic_DNA"/>
</dbReference>
<keyword evidence="2" id="KW-1185">Reference proteome</keyword>
<protein>
    <submittedName>
        <fullName evidence="1">Uncharacterized protein</fullName>
    </submittedName>
</protein>
<evidence type="ECO:0000313" key="2">
    <source>
        <dbReference type="Proteomes" id="UP001140096"/>
    </source>
</evidence>
<reference evidence="1" key="1">
    <citation type="submission" date="2022-07" db="EMBL/GenBank/DDBJ databases">
        <title>Phylogenomic reconstructions and comparative analyses of Kickxellomycotina fungi.</title>
        <authorList>
            <person name="Reynolds N.K."/>
            <person name="Stajich J.E."/>
            <person name="Barry K."/>
            <person name="Grigoriev I.V."/>
            <person name="Crous P."/>
            <person name="Smith M.E."/>
        </authorList>
    </citation>
    <scope>NUCLEOTIDE SEQUENCE</scope>
    <source>
        <strain evidence="1">CBS 102833</strain>
    </source>
</reference>
<sequence>MNCIFCSIVAGTAPCHRVLEDDNHLAFLSIFPNTPGFTVVIPKTHLCSDVLALDDAAYVDLLLFTKRVDNVLRKGLKVDRCALVVEGMMVPHAHAKLIPLHGLGKRTTVLSQETAFTDTYAGYVTSMEGPRMSDNDLADVLAAIRAGQ</sequence>
<dbReference type="Proteomes" id="UP001140096">
    <property type="component" value="Unassembled WGS sequence"/>
</dbReference>